<feature type="compositionally biased region" description="Basic and acidic residues" evidence="11">
    <location>
        <begin position="15"/>
        <end position="27"/>
    </location>
</feature>
<keyword evidence="7 12" id="KW-1133">Transmembrane helix</keyword>
<evidence type="ECO:0000256" key="10">
    <source>
        <dbReference type="SAM" id="Coils"/>
    </source>
</evidence>
<evidence type="ECO:0000256" key="7">
    <source>
        <dbReference type="ARBA" id="ARBA00022989"/>
    </source>
</evidence>
<feature type="region of interest" description="Disordered" evidence="11">
    <location>
        <begin position="1"/>
        <end position="27"/>
    </location>
</feature>
<comment type="subcellular location">
    <subcellularLocation>
        <location evidence="1 9">Cell inner membrane</location>
        <topology evidence="1 9">Multi-pass membrane protein</topology>
    </subcellularLocation>
</comment>
<evidence type="ECO:0000256" key="12">
    <source>
        <dbReference type="SAM" id="Phobius"/>
    </source>
</evidence>
<dbReference type="InterPro" id="IPR001992">
    <property type="entry name" value="T2SS_GspF/T4SS_PilC_CS"/>
</dbReference>
<dbReference type="InterPro" id="IPR042094">
    <property type="entry name" value="T2SS_GspF_sf"/>
</dbReference>
<dbReference type="FunFam" id="1.20.81.30:FF:000001">
    <property type="entry name" value="Type II secretion system protein F"/>
    <property type="match status" value="2"/>
</dbReference>
<dbReference type="PANTHER" id="PTHR30012:SF7">
    <property type="entry name" value="PROTEIN TRANSPORT PROTEIN HOFC HOMOLOG"/>
    <property type="match status" value="1"/>
</dbReference>
<feature type="transmembrane region" description="Helical" evidence="12">
    <location>
        <begin position="175"/>
        <end position="195"/>
    </location>
</feature>
<evidence type="ECO:0000256" key="5">
    <source>
        <dbReference type="ARBA" id="ARBA00022519"/>
    </source>
</evidence>
<dbReference type="InterPro" id="IPR018076">
    <property type="entry name" value="T2SS_GspF_dom"/>
</dbReference>
<dbReference type="EMBL" id="JAUOPG010000009">
    <property type="protein sequence ID" value="MDO6454678.1"/>
    <property type="molecule type" value="Genomic_DNA"/>
</dbReference>
<keyword evidence="10" id="KW-0175">Coiled coil</keyword>
<evidence type="ECO:0000256" key="11">
    <source>
        <dbReference type="SAM" id="MobiDB-lite"/>
    </source>
</evidence>
<evidence type="ECO:0000256" key="8">
    <source>
        <dbReference type="ARBA" id="ARBA00023136"/>
    </source>
</evidence>
<dbReference type="GO" id="GO:0005886">
    <property type="term" value="C:plasma membrane"/>
    <property type="evidence" value="ECO:0007669"/>
    <property type="project" value="UniProtKB-SubCell"/>
</dbReference>
<dbReference type="Gene3D" id="1.20.81.30">
    <property type="entry name" value="Type II secretion system (T2SS), domain F"/>
    <property type="match status" value="2"/>
</dbReference>
<comment type="caution">
    <text evidence="14">The sequence shown here is derived from an EMBL/GenBank/DDBJ whole genome shotgun (WGS) entry which is preliminary data.</text>
</comment>
<evidence type="ECO:0000256" key="9">
    <source>
        <dbReference type="RuleBase" id="RU003923"/>
    </source>
</evidence>
<keyword evidence="3 9" id="KW-0813">Transport</keyword>
<dbReference type="PRINTS" id="PR00812">
    <property type="entry name" value="BCTERIALGSPF"/>
</dbReference>
<gene>
    <name evidence="14" type="ORF">Q4490_13975</name>
</gene>
<keyword evidence="8 12" id="KW-0472">Membrane</keyword>
<evidence type="ECO:0000256" key="1">
    <source>
        <dbReference type="ARBA" id="ARBA00004429"/>
    </source>
</evidence>
<keyword evidence="5" id="KW-0997">Cell inner membrane</keyword>
<feature type="domain" description="Type II secretion system protein GspF" evidence="13">
    <location>
        <begin position="73"/>
        <end position="196"/>
    </location>
</feature>
<proteinExistence type="inferred from homology"/>
<evidence type="ECO:0000256" key="4">
    <source>
        <dbReference type="ARBA" id="ARBA00022475"/>
    </source>
</evidence>
<keyword evidence="4" id="KW-1003">Cell membrane</keyword>
<sequence length="407" mass="44245">MAKKEKKPVTYSWQGKDKSGNASKGKIDAPDVATAKALLRKQGIIPGKVTKQSSVSLFSSKNKPIKPLDIAQFTRQMATMMKSGVPLLQGMEIVANGVEKTKLKDMIYEIRSSVNGGQDFAKSLENHPKYFDDLFCSLVEAGEQSGALETMLDRIATYKEKVESLKAKIKKAMTYPIAVLAVGIIVSVILLLKVVPQFESIFSSFGADLPVFTQMILSLSDKVQKYWFIMLVVMVGAGYIFSYFKRKSVKFANALDRFVLKIPIFGPILQKAALARFARTLSTTFAAGVPLVNALDSAAGASGNVVYRNAIIQIRNGVSTGQSLNNAVTMTGVFPNMAIQMIAIGEEAGSLDMMLDKVASFYEEEVDNAVDNISSLMEPFIMVVLGTLVGGLVVAMYLPIFQLGNVV</sequence>
<dbReference type="GO" id="GO:0015628">
    <property type="term" value="P:protein secretion by the type II secretion system"/>
    <property type="evidence" value="ECO:0007669"/>
    <property type="project" value="TreeGrafter"/>
</dbReference>
<evidence type="ECO:0000313" key="14">
    <source>
        <dbReference type="EMBL" id="MDO6454678.1"/>
    </source>
</evidence>
<dbReference type="RefSeq" id="WP_303551450.1">
    <property type="nucleotide sequence ID" value="NZ_JAUOPG010000009.1"/>
</dbReference>
<evidence type="ECO:0000256" key="2">
    <source>
        <dbReference type="ARBA" id="ARBA00005745"/>
    </source>
</evidence>
<dbReference type="PANTHER" id="PTHR30012">
    <property type="entry name" value="GENERAL SECRETION PATHWAY PROTEIN"/>
    <property type="match status" value="1"/>
</dbReference>
<evidence type="ECO:0000256" key="3">
    <source>
        <dbReference type="ARBA" id="ARBA00022448"/>
    </source>
</evidence>
<reference evidence="14" key="1">
    <citation type="submission" date="2023-07" db="EMBL/GenBank/DDBJ databases">
        <title>Genome content predicts the carbon catabolic preferences of heterotrophic bacteria.</title>
        <authorList>
            <person name="Gralka M."/>
        </authorList>
    </citation>
    <scope>NUCLEOTIDE SEQUENCE</scope>
    <source>
        <strain evidence="14">I2M16</strain>
    </source>
</reference>
<dbReference type="AlphaFoldDB" id="A0AAW7XK33"/>
<protein>
    <submittedName>
        <fullName evidence="14">Type II secretion system F family protein</fullName>
    </submittedName>
</protein>
<organism evidence="14 15">
    <name type="scientific">Neptunomonas phycophila</name>
    <dbReference type="NCBI Taxonomy" id="1572645"/>
    <lineage>
        <taxon>Bacteria</taxon>
        <taxon>Pseudomonadati</taxon>
        <taxon>Pseudomonadota</taxon>
        <taxon>Gammaproteobacteria</taxon>
        <taxon>Oceanospirillales</taxon>
        <taxon>Oceanospirillaceae</taxon>
        <taxon>Neptunomonas</taxon>
    </lineage>
</organism>
<dbReference type="InterPro" id="IPR003004">
    <property type="entry name" value="GspF/PilC"/>
</dbReference>
<evidence type="ECO:0000313" key="15">
    <source>
        <dbReference type="Proteomes" id="UP001169862"/>
    </source>
</evidence>
<feature type="transmembrane region" description="Helical" evidence="12">
    <location>
        <begin position="226"/>
        <end position="244"/>
    </location>
</feature>
<feature type="transmembrane region" description="Helical" evidence="12">
    <location>
        <begin position="380"/>
        <end position="400"/>
    </location>
</feature>
<evidence type="ECO:0000259" key="13">
    <source>
        <dbReference type="Pfam" id="PF00482"/>
    </source>
</evidence>
<dbReference type="Proteomes" id="UP001169862">
    <property type="component" value="Unassembled WGS sequence"/>
</dbReference>
<accession>A0AAW7XK33</accession>
<dbReference type="PROSITE" id="PS00874">
    <property type="entry name" value="T2SP_F"/>
    <property type="match status" value="1"/>
</dbReference>
<name>A0AAW7XK33_9GAMM</name>
<comment type="similarity">
    <text evidence="2 9">Belongs to the GSP F family.</text>
</comment>
<evidence type="ECO:0000256" key="6">
    <source>
        <dbReference type="ARBA" id="ARBA00022692"/>
    </source>
</evidence>
<feature type="domain" description="Type II secretion system protein GspF" evidence="13">
    <location>
        <begin position="277"/>
        <end position="399"/>
    </location>
</feature>
<dbReference type="Pfam" id="PF00482">
    <property type="entry name" value="T2SSF"/>
    <property type="match status" value="2"/>
</dbReference>
<keyword evidence="6 9" id="KW-0812">Transmembrane</keyword>
<feature type="coiled-coil region" evidence="10">
    <location>
        <begin position="148"/>
        <end position="175"/>
    </location>
</feature>